<evidence type="ECO:0000313" key="1">
    <source>
        <dbReference type="EMBL" id="KII83409.1"/>
    </source>
</evidence>
<accession>A0A0C9T2A9</accession>
<evidence type="ECO:0008006" key="3">
    <source>
        <dbReference type="Google" id="ProtNLM"/>
    </source>
</evidence>
<proteinExistence type="predicted"/>
<dbReference type="EMBL" id="KN832578">
    <property type="protein sequence ID" value="KII83409.1"/>
    <property type="molecule type" value="Genomic_DNA"/>
</dbReference>
<name>A0A0C9T2A9_PLICR</name>
<protein>
    <recommendedName>
        <fullName evidence="3">F-box domain-containing protein</fullName>
    </recommendedName>
</protein>
<dbReference type="Proteomes" id="UP000053263">
    <property type="component" value="Unassembled WGS sequence"/>
</dbReference>
<organism evidence="1 2">
    <name type="scientific">Plicaturopsis crispa FD-325 SS-3</name>
    <dbReference type="NCBI Taxonomy" id="944288"/>
    <lineage>
        <taxon>Eukaryota</taxon>
        <taxon>Fungi</taxon>
        <taxon>Dikarya</taxon>
        <taxon>Basidiomycota</taxon>
        <taxon>Agaricomycotina</taxon>
        <taxon>Agaricomycetes</taxon>
        <taxon>Agaricomycetidae</taxon>
        <taxon>Amylocorticiales</taxon>
        <taxon>Amylocorticiaceae</taxon>
        <taxon>Plicatura</taxon>
        <taxon>Plicaturopsis crispa</taxon>
    </lineage>
</organism>
<dbReference type="HOGENOM" id="CLU_051720_1_0_1"/>
<dbReference type="AlphaFoldDB" id="A0A0C9T2A9"/>
<reference evidence="1 2" key="1">
    <citation type="submission" date="2014-06" db="EMBL/GenBank/DDBJ databases">
        <title>Evolutionary Origins and Diversification of the Mycorrhizal Mutualists.</title>
        <authorList>
            <consortium name="DOE Joint Genome Institute"/>
            <consortium name="Mycorrhizal Genomics Consortium"/>
            <person name="Kohler A."/>
            <person name="Kuo A."/>
            <person name="Nagy L.G."/>
            <person name="Floudas D."/>
            <person name="Copeland A."/>
            <person name="Barry K.W."/>
            <person name="Cichocki N."/>
            <person name="Veneault-Fourrey C."/>
            <person name="LaButti K."/>
            <person name="Lindquist E.A."/>
            <person name="Lipzen A."/>
            <person name="Lundell T."/>
            <person name="Morin E."/>
            <person name="Murat C."/>
            <person name="Riley R."/>
            <person name="Ohm R."/>
            <person name="Sun H."/>
            <person name="Tunlid A."/>
            <person name="Henrissat B."/>
            <person name="Grigoriev I.V."/>
            <person name="Hibbett D.S."/>
            <person name="Martin F."/>
        </authorList>
    </citation>
    <scope>NUCLEOTIDE SEQUENCE [LARGE SCALE GENOMIC DNA]</scope>
    <source>
        <strain evidence="1 2">FD-325 SS-3</strain>
    </source>
</reference>
<evidence type="ECO:0000313" key="2">
    <source>
        <dbReference type="Proteomes" id="UP000053263"/>
    </source>
</evidence>
<sequence>MTISAPEDPDDRGHGVGISQLPPELILQILDIAAASSTATALALCRVSSWAKSTAQPRLLHAVALSTDRQLHAFERAILTARYGAPQLAMVRYLWLHADMYYLDLPAHFPHLLELALTPMHLLQAALEAPVPAPRVTLLPLPPLHAARPLAELCSLARTDPAVLARVTHLSCALLDTMALPLLPAFPHLTHLAVSGEYPRAELEELCVGARSLRALILVLYTDVDRGFLAALRERFPNVYVLEGEGHATVEGWLEKARAGDGFWDRAVRLCDEMET</sequence>
<keyword evidence="2" id="KW-1185">Reference proteome</keyword>
<gene>
    <name evidence="1" type="ORF">PLICRDRAFT_47293</name>
</gene>